<dbReference type="EMBL" id="JANLCK010000018">
    <property type="protein sequence ID" value="MCS5728001.1"/>
    <property type="molecule type" value="Genomic_DNA"/>
</dbReference>
<keyword evidence="11" id="KW-1185">Reference proteome</keyword>
<gene>
    <name evidence="10" type="ORF">N1028_19050</name>
</gene>
<evidence type="ECO:0000256" key="7">
    <source>
        <dbReference type="ARBA" id="ARBA00023014"/>
    </source>
</evidence>
<keyword evidence="5" id="KW-0560">Oxidoreductase</keyword>
<protein>
    <submittedName>
        <fullName evidence="10">PDR/VanB family oxidoreductase</fullName>
    </submittedName>
</protein>
<dbReference type="InterPro" id="IPR006058">
    <property type="entry name" value="2Fe2S_fd_BS"/>
</dbReference>
<evidence type="ECO:0000256" key="3">
    <source>
        <dbReference type="ARBA" id="ARBA00022714"/>
    </source>
</evidence>
<dbReference type="Gene3D" id="3.10.20.30">
    <property type="match status" value="1"/>
</dbReference>
<dbReference type="PRINTS" id="PR00409">
    <property type="entry name" value="PHDIOXRDTASE"/>
</dbReference>
<evidence type="ECO:0000256" key="2">
    <source>
        <dbReference type="ARBA" id="ARBA00022630"/>
    </source>
</evidence>
<dbReference type="CDD" id="cd06185">
    <property type="entry name" value="PDR_like"/>
    <property type="match status" value="1"/>
</dbReference>
<keyword evidence="6" id="KW-0408">Iron</keyword>
<dbReference type="InterPro" id="IPR012675">
    <property type="entry name" value="Beta-grasp_dom_sf"/>
</dbReference>
<evidence type="ECO:0000313" key="11">
    <source>
        <dbReference type="Proteomes" id="UP001165587"/>
    </source>
</evidence>
<dbReference type="PROSITE" id="PS51085">
    <property type="entry name" value="2FE2S_FER_2"/>
    <property type="match status" value="1"/>
</dbReference>
<accession>A0AA42BW01</accession>
<evidence type="ECO:0000259" key="8">
    <source>
        <dbReference type="PROSITE" id="PS51085"/>
    </source>
</evidence>
<dbReference type="AlphaFoldDB" id="A0AA42BW01"/>
<name>A0AA42BW01_9MICO</name>
<evidence type="ECO:0000256" key="4">
    <source>
        <dbReference type="ARBA" id="ARBA00022723"/>
    </source>
</evidence>
<dbReference type="GO" id="GO:0016491">
    <property type="term" value="F:oxidoreductase activity"/>
    <property type="evidence" value="ECO:0007669"/>
    <property type="project" value="UniProtKB-KW"/>
</dbReference>
<evidence type="ECO:0000313" key="10">
    <source>
        <dbReference type="EMBL" id="MCS5728001.1"/>
    </source>
</evidence>
<keyword evidence="4" id="KW-0479">Metal-binding</keyword>
<keyword evidence="2" id="KW-0285">Flavoprotein</keyword>
<dbReference type="PROSITE" id="PS00197">
    <property type="entry name" value="2FE2S_FER_1"/>
    <property type="match status" value="1"/>
</dbReference>
<evidence type="ECO:0000256" key="1">
    <source>
        <dbReference type="ARBA" id="ARBA00001974"/>
    </source>
</evidence>
<dbReference type="Proteomes" id="UP001165587">
    <property type="component" value="Unassembled WGS sequence"/>
</dbReference>
<feature type="domain" description="FAD-binding FR-type" evidence="9">
    <location>
        <begin position="5"/>
        <end position="107"/>
    </location>
</feature>
<keyword evidence="7" id="KW-0411">Iron-sulfur</keyword>
<dbReference type="InterPro" id="IPR001041">
    <property type="entry name" value="2Fe-2S_ferredoxin-type"/>
</dbReference>
<dbReference type="GO" id="GO:0051537">
    <property type="term" value="F:2 iron, 2 sulfur cluster binding"/>
    <property type="evidence" value="ECO:0007669"/>
    <property type="project" value="UniProtKB-KW"/>
</dbReference>
<feature type="domain" description="2Fe-2S ferredoxin-type" evidence="8">
    <location>
        <begin position="231"/>
        <end position="315"/>
    </location>
</feature>
<comment type="cofactor">
    <cofactor evidence="1">
        <name>FAD</name>
        <dbReference type="ChEBI" id="CHEBI:57692"/>
    </cofactor>
</comment>
<reference evidence="10" key="1">
    <citation type="submission" date="2022-08" db="EMBL/GenBank/DDBJ databases">
        <authorList>
            <person name="Deng Y."/>
            <person name="Han X.-F."/>
            <person name="Zhang Y.-Q."/>
        </authorList>
    </citation>
    <scope>NUCLEOTIDE SEQUENCE</scope>
    <source>
        <strain evidence="10">CPCC 203407</strain>
    </source>
</reference>
<evidence type="ECO:0000256" key="6">
    <source>
        <dbReference type="ARBA" id="ARBA00023004"/>
    </source>
</evidence>
<dbReference type="RefSeq" id="WP_259531105.1">
    <property type="nucleotide sequence ID" value="NZ_JANLCK010000018.1"/>
</dbReference>
<dbReference type="PANTHER" id="PTHR47354">
    <property type="entry name" value="NADH OXIDOREDUCTASE HCR"/>
    <property type="match status" value="1"/>
</dbReference>
<dbReference type="SUPFAM" id="SSF54292">
    <property type="entry name" value="2Fe-2S ferredoxin-like"/>
    <property type="match status" value="1"/>
</dbReference>
<dbReference type="SUPFAM" id="SSF52343">
    <property type="entry name" value="Ferredoxin reductase-like, C-terminal NADP-linked domain"/>
    <property type="match status" value="1"/>
</dbReference>
<proteinExistence type="predicted"/>
<organism evidence="10 11">
    <name type="scientific">Herbiconiux oxytropis</name>
    <dbReference type="NCBI Taxonomy" id="2970915"/>
    <lineage>
        <taxon>Bacteria</taxon>
        <taxon>Bacillati</taxon>
        <taxon>Actinomycetota</taxon>
        <taxon>Actinomycetes</taxon>
        <taxon>Micrococcales</taxon>
        <taxon>Microbacteriaceae</taxon>
        <taxon>Herbiconiux</taxon>
    </lineage>
</organism>
<dbReference type="GO" id="GO:0046872">
    <property type="term" value="F:metal ion binding"/>
    <property type="evidence" value="ECO:0007669"/>
    <property type="project" value="UniProtKB-KW"/>
</dbReference>
<dbReference type="InterPro" id="IPR036010">
    <property type="entry name" value="2Fe-2S_ferredoxin-like_sf"/>
</dbReference>
<comment type="caution">
    <text evidence="10">The sequence shown here is derived from an EMBL/GenBank/DDBJ whole genome shotgun (WGS) entry which is preliminary data.</text>
</comment>
<sequence length="315" mass="34805">MPSRKGLRPLVVTRIRPESSDILSLELEHPGGEPLPPWEPGAHVDVQLITRQQRQYSLCGDPGDRFRYRIAVLREEPSRGASLYIHGHLREGRTVYVGEPRNLFPLLPAERYLLLAAGIGITPLLPMARELERRGAEWSLRYAVRGAERLPFRSELEELGDHITLHSRDHAPRLDLPALLAHPTLQPGLAVYVCGPARFTDAVEEAMREWPPGSLHLERFEPKAGIVRPNEPFSVVCARSEKTVEVPAELTMLKALEIAGVELPGSCLRGVCGACAVTVVAGHAEHRDSLTSDEASSTVYPCVSRSLTPELTIDL</sequence>
<dbReference type="InterPro" id="IPR017927">
    <property type="entry name" value="FAD-bd_FR_type"/>
</dbReference>
<evidence type="ECO:0000256" key="5">
    <source>
        <dbReference type="ARBA" id="ARBA00023002"/>
    </source>
</evidence>
<keyword evidence="3" id="KW-0001">2Fe-2S</keyword>
<dbReference type="PROSITE" id="PS51384">
    <property type="entry name" value="FAD_FR"/>
    <property type="match status" value="1"/>
</dbReference>
<dbReference type="Gene3D" id="2.40.30.10">
    <property type="entry name" value="Translation factors"/>
    <property type="match status" value="1"/>
</dbReference>
<dbReference type="CDD" id="cd00207">
    <property type="entry name" value="fer2"/>
    <property type="match status" value="1"/>
</dbReference>
<dbReference type="InterPro" id="IPR017938">
    <property type="entry name" value="Riboflavin_synthase-like_b-brl"/>
</dbReference>
<dbReference type="Gene3D" id="3.40.50.80">
    <property type="entry name" value="Nucleotide-binding domain of ferredoxin-NADP reductase (FNR) module"/>
    <property type="match status" value="1"/>
</dbReference>
<dbReference type="InterPro" id="IPR039261">
    <property type="entry name" value="FNR_nucleotide-bd"/>
</dbReference>
<dbReference type="Pfam" id="PF00111">
    <property type="entry name" value="Fer2"/>
    <property type="match status" value="1"/>
</dbReference>
<dbReference type="SUPFAM" id="SSF63380">
    <property type="entry name" value="Riboflavin synthase domain-like"/>
    <property type="match status" value="1"/>
</dbReference>
<evidence type="ECO:0000259" key="9">
    <source>
        <dbReference type="PROSITE" id="PS51384"/>
    </source>
</evidence>
<dbReference type="InterPro" id="IPR050415">
    <property type="entry name" value="MRET"/>
</dbReference>
<dbReference type="PANTHER" id="PTHR47354:SF1">
    <property type="entry name" value="CARNITINE MONOOXYGENASE REDUCTASE SUBUNIT"/>
    <property type="match status" value="1"/>
</dbReference>